<name>A0A955RPP4_UNCKA</name>
<reference evidence="1" key="1">
    <citation type="submission" date="2020-04" db="EMBL/GenBank/DDBJ databases">
        <authorList>
            <person name="Zhang T."/>
        </authorList>
    </citation>
    <scope>NUCLEOTIDE SEQUENCE</scope>
    <source>
        <strain evidence="1">HKST-UBA01</strain>
    </source>
</reference>
<dbReference type="Proteomes" id="UP000701698">
    <property type="component" value="Unassembled WGS sequence"/>
</dbReference>
<accession>A0A955RPP4</accession>
<dbReference type="EMBL" id="JAGQKX010000105">
    <property type="protein sequence ID" value="MCA9390474.1"/>
    <property type="molecule type" value="Genomic_DNA"/>
</dbReference>
<gene>
    <name evidence="1" type="ORF">KC571_03655</name>
</gene>
<evidence type="ECO:0000313" key="1">
    <source>
        <dbReference type="EMBL" id="MCA9390474.1"/>
    </source>
</evidence>
<organism evidence="1 2">
    <name type="scientific">candidate division WWE3 bacterium</name>
    <dbReference type="NCBI Taxonomy" id="2053526"/>
    <lineage>
        <taxon>Bacteria</taxon>
        <taxon>Katanobacteria</taxon>
    </lineage>
</organism>
<protein>
    <submittedName>
        <fullName evidence="1">Uncharacterized protein</fullName>
    </submittedName>
</protein>
<reference evidence="1" key="2">
    <citation type="journal article" date="2021" name="Microbiome">
        <title>Successional dynamics and alternative stable states in a saline activated sludge microbial community over 9 years.</title>
        <authorList>
            <person name="Wang Y."/>
            <person name="Ye J."/>
            <person name="Ju F."/>
            <person name="Liu L."/>
            <person name="Boyd J.A."/>
            <person name="Deng Y."/>
            <person name="Parks D.H."/>
            <person name="Jiang X."/>
            <person name="Yin X."/>
            <person name="Woodcroft B.J."/>
            <person name="Tyson G.W."/>
            <person name="Hugenholtz P."/>
            <person name="Polz M.F."/>
            <person name="Zhang T."/>
        </authorList>
    </citation>
    <scope>NUCLEOTIDE SEQUENCE</scope>
    <source>
        <strain evidence="1">HKST-UBA01</strain>
    </source>
</reference>
<dbReference type="AlphaFoldDB" id="A0A955RPP4"/>
<proteinExistence type="predicted"/>
<comment type="caution">
    <text evidence="1">The sequence shown here is derived from an EMBL/GenBank/DDBJ whole genome shotgun (WGS) entry which is preliminary data.</text>
</comment>
<sequence length="182" mass="20726">MSITQTSLLIIKAYQDVEHLTGFQFTGFDLQSTSVQLVEGKQLITKEYNVAIGGIGTVQSFISYLEKDGVIVGLDSIILIVKDDKPLVFNFKHGLFHQDFNLHQSILFARTVAVTEIAMSDPVWINRLDLDTFRIHYPYVDGQTTEKRRFCVEFRTFGDLPNVKVVLFRSVPVFEGESIIFE</sequence>
<evidence type="ECO:0000313" key="2">
    <source>
        <dbReference type="Proteomes" id="UP000701698"/>
    </source>
</evidence>